<reference evidence="3 4" key="1">
    <citation type="submission" date="2014-07" db="EMBL/GenBank/DDBJ databases">
        <authorList>
            <person name="McCorrison J."/>
            <person name="Sanka R."/>
            <person name="Torralba M."/>
            <person name="Gillis M."/>
            <person name="Haft D.H."/>
            <person name="Methe B."/>
            <person name="Sutton G."/>
            <person name="Nelson K.E."/>
        </authorList>
    </citation>
    <scope>NUCLEOTIDE SEQUENCE [LARGE SCALE GENOMIC DNA]</scope>
    <source>
        <strain evidence="3 4">DNF00320</strain>
    </source>
</reference>
<feature type="signal peptide" evidence="1">
    <location>
        <begin position="1"/>
        <end position="20"/>
    </location>
</feature>
<sequence>MKQSIIIFLLSFLYPFNTFGQSPMDSTLLQVFDIDSITPIIGATVTLFPKEGKPLRFITDSIGNTYIPNDVIARRIQISYFGDELLDSTLHCWQKQIKFYVNSHKVLDEVKINGYRKMVKHSLIQDVIKIKDVEVFKHQNLGAILNFIPGALYNDEEFSYFRHPIAGIRLGTTGVLKPVTKEIINSLRSLFTENIDEIRLKKLTLGHGIQYELIIILNKDNNYSLTPSLEAYSGKNGNVIGNVFTQLSKNKFNTTLLITGELLKKTKGEFSIYDYGNKKTIIDFADKECEKYFYADYSGELTFNKALSAGLNLNYGIDNTKKRRNSVELLEIKDILYYPQKFNDFTGSFFLNSNMGNHTLHWEASYNRSISDITVSIDNIQSQHLKNISISPNSFLEYTYTNKSKNFSVNGNIAYSYLEIKNMDSNVNNSQNKHKEHTFTWGVSVFMEYSQFSGNAVLQVEHNNNNHYKTMSFLPKVSLRYSEKSIGIDINYAKTINRPLAWMLTNYQTIETGKVLQSGNNLLTPSTKHQVDASLTYSNFVFCLSKQWVNNVTELLADNYDKEGNLIKKWQNIGKIDSWGLSVYYNLRKKHYYLNPSINLEFGRFYNGYDWRNNHLLVATVPFQLMFGDHKISLNTTYIAKNKSNQRIINDMFIMDINYSYYIPRSNITLSLFARDIFNQKSIETYSINDKQYQSSTILYKDKRQFGISIVYEFSKGNTNSISGARNNQNRNK</sequence>
<dbReference type="RefSeq" id="WP_036869068.1">
    <property type="nucleotide sequence ID" value="NZ_JRNQ01000139.1"/>
</dbReference>
<feature type="chain" id="PRO_5001918015" description="Outer membrane protein beta-barrel domain-containing protein" evidence="1">
    <location>
        <begin position="21"/>
        <end position="733"/>
    </location>
</feature>
<dbReference type="Proteomes" id="UP000029525">
    <property type="component" value="Unassembled WGS sequence"/>
</dbReference>
<evidence type="ECO:0000313" key="3">
    <source>
        <dbReference type="EMBL" id="KGF40972.1"/>
    </source>
</evidence>
<feature type="domain" description="Outer membrane protein beta-barrel" evidence="2">
    <location>
        <begin position="447"/>
        <end position="712"/>
    </location>
</feature>
<dbReference type="AlphaFoldDB" id="A0A096BE23"/>
<organism evidence="3 4">
    <name type="scientific">Prevotella bivia DNF00320</name>
    <dbReference type="NCBI Taxonomy" id="1401068"/>
    <lineage>
        <taxon>Bacteria</taxon>
        <taxon>Pseudomonadati</taxon>
        <taxon>Bacteroidota</taxon>
        <taxon>Bacteroidia</taxon>
        <taxon>Bacteroidales</taxon>
        <taxon>Prevotellaceae</taxon>
        <taxon>Prevotella</taxon>
    </lineage>
</organism>
<gene>
    <name evidence="3" type="ORF">HMPREF0647_11460</name>
</gene>
<dbReference type="EMBL" id="JRNQ01000139">
    <property type="protein sequence ID" value="KGF40972.1"/>
    <property type="molecule type" value="Genomic_DNA"/>
</dbReference>
<protein>
    <recommendedName>
        <fullName evidence="2">Outer membrane protein beta-barrel domain-containing protein</fullName>
    </recommendedName>
</protein>
<proteinExistence type="predicted"/>
<evidence type="ECO:0000313" key="4">
    <source>
        <dbReference type="Proteomes" id="UP000029525"/>
    </source>
</evidence>
<dbReference type="Pfam" id="PF14905">
    <property type="entry name" value="OMP_b-brl_3"/>
    <property type="match status" value="1"/>
</dbReference>
<name>A0A096BE23_9BACT</name>
<dbReference type="InterPro" id="IPR041700">
    <property type="entry name" value="OMP_b-brl_3"/>
</dbReference>
<evidence type="ECO:0000259" key="2">
    <source>
        <dbReference type="Pfam" id="PF14905"/>
    </source>
</evidence>
<evidence type="ECO:0000256" key="1">
    <source>
        <dbReference type="SAM" id="SignalP"/>
    </source>
</evidence>
<comment type="caution">
    <text evidence="3">The sequence shown here is derived from an EMBL/GenBank/DDBJ whole genome shotgun (WGS) entry which is preliminary data.</text>
</comment>
<keyword evidence="1" id="KW-0732">Signal</keyword>
<accession>A0A096BE23</accession>
<dbReference type="OrthoDB" id="1074778at2"/>
<dbReference type="SUPFAM" id="SSF56935">
    <property type="entry name" value="Porins"/>
    <property type="match status" value="1"/>
</dbReference>